<evidence type="ECO:0000313" key="2">
    <source>
        <dbReference type="EMBL" id="WBO65975.1"/>
    </source>
</evidence>
<dbReference type="Proteomes" id="UP001212326">
    <property type="component" value="Chromosome"/>
</dbReference>
<proteinExistence type="predicted"/>
<gene>
    <name evidence="2" type="ORF">O1G22_25785</name>
</gene>
<evidence type="ECO:0000313" key="3">
    <source>
        <dbReference type="Proteomes" id="UP001212326"/>
    </source>
</evidence>
<protein>
    <recommendedName>
        <fullName evidence="4">Lipoprotein</fullName>
    </recommendedName>
</protein>
<sequence>MSHNGRRRLRPRTAWAAVASACLITVVAGWALRDRSHTYDTSVPGDVLISADGRTLTTPVIWTGCEDEPRLVAHESARTVSLELAHQRHAGLPENAVCVGSGGEGGQRLLTTTLDRPLGARTLSDAVSHDTISPFEATHLAHPRYLPKGYTPSDRPLGPGDITTPPYRRTRTPSWTVTYLRNPGQGGGTGSLSITQTTGRLTHRPGTPPGGWSLTWYAAGYTISVQAADRQLTEDEFREVADHVSP</sequence>
<name>A0ABY7P5Y7_9ACTN</name>
<keyword evidence="3" id="KW-1185">Reference proteome</keyword>
<evidence type="ECO:0000256" key="1">
    <source>
        <dbReference type="SAM" id="MobiDB-lite"/>
    </source>
</evidence>
<feature type="region of interest" description="Disordered" evidence="1">
    <location>
        <begin position="149"/>
        <end position="170"/>
    </location>
</feature>
<reference evidence="2 3" key="1">
    <citation type="submission" date="2022-12" db="EMBL/GenBank/DDBJ databases">
        <authorList>
            <person name="Mo P."/>
        </authorList>
    </citation>
    <scope>NUCLEOTIDE SEQUENCE [LARGE SCALE GENOMIC DNA]</scope>
    <source>
        <strain evidence="2 3">HUAS 2-6</strain>
    </source>
</reference>
<dbReference type="EMBL" id="CP115300">
    <property type="protein sequence ID" value="WBO65975.1"/>
    <property type="molecule type" value="Genomic_DNA"/>
</dbReference>
<organism evidence="2 3">
    <name type="scientific">Streptomyces camelliae</name>
    <dbReference type="NCBI Taxonomy" id="3004093"/>
    <lineage>
        <taxon>Bacteria</taxon>
        <taxon>Bacillati</taxon>
        <taxon>Actinomycetota</taxon>
        <taxon>Actinomycetes</taxon>
        <taxon>Kitasatosporales</taxon>
        <taxon>Streptomycetaceae</taxon>
        <taxon>Streptomyces</taxon>
    </lineage>
</organism>
<evidence type="ECO:0008006" key="4">
    <source>
        <dbReference type="Google" id="ProtNLM"/>
    </source>
</evidence>
<accession>A0ABY7P5Y7</accession>
<dbReference type="RefSeq" id="WP_270083477.1">
    <property type="nucleotide sequence ID" value="NZ_CP115300.1"/>
</dbReference>